<evidence type="ECO:0000313" key="5">
    <source>
        <dbReference type="Proteomes" id="UP000072874"/>
    </source>
</evidence>
<evidence type="ECO:0000313" key="4">
    <source>
        <dbReference type="EMBL" id="VTZ79599.1"/>
    </source>
</evidence>
<dbReference type="RefSeq" id="XP_022812446.1">
    <property type="nucleotide sequence ID" value="XM_022956561.1"/>
</dbReference>
<dbReference type="GO" id="GO:0003723">
    <property type="term" value="F:RNA binding"/>
    <property type="evidence" value="ECO:0007669"/>
    <property type="project" value="TreeGrafter"/>
</dbReference>
<proteinExistence type="predicted"/>
<organism evidence="3 6">
    <name type="scientific">Plasmodium yoelii</name>
    <dbReference type="NCBI Taxonomy" id="5861"/>
    <lineage>
        <taxon>Eukaryota</taxon>
        <taxon>Sar</taxon>
        <taxon>Alveolata</taxon>
        <taxon>Apicomplexa</taxon>
        <taxon>Aconoidasida</taxon>
        <taxon>Haemosporida</taxon>
        <taxon>Plasmodiidae</taxon>
        <taxon>Plasmodium</taxon>
        <taxon>Plasmodium (Vinckeia)</taxon>
    </lineage>
</organism>
<dbReference type="EMBL" id="LM993665">
    <property type="protein sequence ID" value="VTZ79599.1"/>
    <property type="molecule type" value="Genomic_DNA"/>
</dbReference>
<dbReference type="GeneID" id="3830523"/>
<dbReference type="PANTHER" id="PTHR11524">
    <property type="entry name" value="60S RIBOSOMAL PROTEIN L7"/>
    <property type="match status" value="1"/>
</dbReference>
<dbReference type="SUPFAM" id="SSF55129">
    <property type="entry name" value="Ribosomal protein L30p/L7e"/>
    <property type="match status" value="1"/>
</dbReference>
<dbReference type="OrthoDB" id="28644at2759"/>
<dbReference type="VEuPathDB" id="PlasmoDB:Py17XNL_001105721"/>
<dbReference type="AlphaFoldDB" id="A0A077YAE9"/>
<dbReference type="KEGG" id="pyo:PY17X_1132600"/>
<keyword evidence="3" id="KW-0689">Ribosomal protein</keyword>
<keyword evidence="1" id="KW-0175">Coiled coil</keyword>
<dbReference type="VEuPathDB" id="PlasmoDB:PY03302"/>
<dbReference type="Gene3D" id="3.30.1390.20">
    <property type="entry name" value="Ribosomal protein L30, ferredoxin-like fold domain"/>
    <property type="match status" value="1"/>
</dbReference>
<dbReference type="GO" id="GO:0022625">
    <property type="term" value="C:cytosolic large ribosomal subunit"/>
    <property type="evidence" value="ECO:0007669"/>
    <property type="project" value="TreeGrafter"/>
</dbReference>
<feature type="coiled-coil region" evidence="1">
    <location>
        <begin position="65"/>
        <end position="92"/>
    </location>
</feature>
<dbReference type="GO" id="GO:0003735">
    <property type="term" value="F:structural constituent of ribosome"/>
    <property type="evidence" value="ECO:0007669"/>
    <property type="project" value="TreeGrafter"/>
</dbReference>
<evidence type="ECO:0000313" key="6">
    <source>
        <dbReference type="Proteomes" id="UP000072904"/>
    </source>
</evidence>
<dbReference type="VEuPathDB" id="PlasmoDB:PY17X_1132600"/>
<dbReference type="GO" id="GO:0000463">
    <property type="term" value="P:maturation of LSU-rRNA from tricistronic rRNA transcript (SSU-rRNA, 5.8S rRNA, LSU-rRNA)"/>
    <property type="evidence" value="ECO:0007669"/>
    <property type="project" value="TreeGrafter"/>
</dbReference>
<feature type="region of interest" description="Disordered" evidence="2">
    <location>
        <begin position="1"/>
        <end position="24"/>
    </location>
</feature>
<gene>
    <name evidence="4" type="ORF">PY17X_1132600</name>
    <name evidence="3" type="ORF">PYYM_1133500</name>
</gene>
<sequence length="255" mass="30670">MHKAKQNKKAINNKFGNQKKKHVKFKRVKKVKFKGEKKILIQKPEKDQTPQKTQKKKKFNTAYKKKEYEKKLQKQENEYENLKKQLENEKFDDNIHCIFAMKNNVDCINLKSKEILQELNLQEQFKGVLLVNTKENMEKLFLVKPYVCYGYLKKYNCYNLLEKKLYLKDNEEIKRCDSNKIIEKLFGNEGINSFPLFCEYIFECKNNADIIMKKYIIPFDFSFLKKSTTFDFLQFKNELVGFMKDEINDVLEKII</sequence>
<evidence type="ECO:0000256" key="2">
    <source>
        <dbReference type="SAM" id="MobiDB-lite"/>
    </source>
</evidence>
<dbReference type="InterPro" id="IPR036919">
    <property type="entry name" value="Ribo_uL30_ferredoxin-like_sf"/>
</dbReference>
<dbReference type="PANTHER" id="PTHR11524:SF16">
    <property type="entry name" value="LARGE RIBOSOMAL SUBUNIT PROTEIN UL30"/>
    <property type="match status" value="1"/>
</dbReference>
<dbReference type="Proteomes" id="UP000072904">
    <property type="component" value="Chromosome 11"/>
</dbReference>
<reference evidence="3" key="3">
    <citation type="submission" date="2014-05" db="EMBL/GenBank/DDBJ databases">
        <authorList>
            <person name="Aslett A.Martin."/>
            <person name="De Silva Nishadi"/>
        </authorList>
    </citation>
    <scope>NUCLEOTIDE SEQUENCE</scope>
    <source>
        <strain evidence="3">YM</strain>
    </source>
</reference>
<reference evidence="4" key="2">
    <citation type="submission" date="2014-05" db="EMBL/GenBank/DDBJ databases">
        <authorList>
            <person name="Aslett M.A."/>
            <person name="De Silva N."/>
        </authorList>
    </citation>
    <scope>NUCLEOTIDE SEQUENCE</scope>
    <source>
        <strain evidence="4">17X</strain>
    </source>
</reference>
<evidence type="ECO:0000256" key="1">
    <source>
        <dbReference type="SAM" id="Coils"/>
    </source>
</evidence>
<dbReference type="EMBL" id="LK934639">
    <property type="protein sequence ID" value="CDU19014.1"/>
    <property type="molecule type" value="Genomic_DNA"/>
</dbReference>
<accession>A0A077YAE9</accession>
<dbReference type="InterPro" id="IPR039699">
    <property type="entry name" value="Ribosomal_uL30"/>
</dbReference>
<name>A0A077YAE9_PLAYE</name>
<reference evidence="5 6" key="1">
    <citation type="journal article" date="2014" name="BMC Biol.">
        <title>A comprehensive evaluation of rodent malaria parasite genomes and gene expression.</title>
        <authorList>
            <person name="Otto T.D."/>
            <person name="Bohme U."/>
            <person name="Jackson A.P."/>
            <person name="Hunt M."/>
            <person name="Franke-Fayard B."/>
            <person name="Hoeijmakers W.A."/>
            <person name="Religa A.A."/>
            <person name="Robertson L."/>
            <person name="Sanders M."/>
            <person name="Ogun S.A."/>
            <person name="Cunningham D."/>
            <person name="Erhart A."/>
            <person name="Billker O."/>
            <person name="Khan S.M."/>
            <person name="Stunnenberg H.G."/>
            <person name="Langhorne J."/>
            <person name="Holder A.A."/>
            <person name="Waters A.P."/>
            <person name="Newbold C.I."/>
            <person name="Pain A."/>
            <person name="Berriman M."/>
            <person name="Janse C.J."/>
        </authorList>
    </citation>
    <scope>NUCLEOTIDE SEQUENCE [LARGE SCALE GENOMIC DNA]</scope>
    <source>
        <strain evidence="4 5">17X</strain>
        <strain evidence="3 6">YM</strain>
    </source>
</reference>
<dbReference type="Proteomes" id="UP000072874">
    <property type="component" value="Chromosome 11"/>
</dbReference>
<reference evidence="4" key="4">
    <citation type="submission" date="2019-05" db="EMBL/GenBank/DDBJ databases">
        <authorList>
            <consortium name="Pathogen Informatics"/>
        </authorList>
    </citation>
    <scope>NUCLEOTIDE SEQUENCE</scope>
    <source>
        <strain evidence="4">17X</strain>
    </source>
</reference>
<evidence type="ECO:0000313" key="3">
    <source>
        <dbReference type="EMBL" id="CDU19014.1"/>
    </source>
</evidence>
<keyword evidence="3" id="KW-0687">Ribonucleoprotein</keyword>
<feature type="region of interest" description="Disordered" evidence="2">
    <location>
        <begin position="39"/>
        <end position="60"/>
    </location>
</feature>
<feature type="compositionally biased region" description="Basic and acidic residues" evidence="2">
    <location>
        <begin position="39"/>
        <end position="49"/>
    </location>
</feature>
<dbReference type="VEuPathDB" id="PlasmoDB:PYYM_1133500"/>
<dbReference type="OMA" id="CEYIFEC"/>
<protein>
    <submittedName>
        <fullName evidence="3">60S ribosomal protein L7-2, putative</fullName>
    </submittedName>
</protein>